<evidence type="ECO:0000313" key="3">
    <source>
        <dbReference type="Proteomes" id="UP001054252"/>
    </source>
</evidence>
<gene>
    <name evidence="2" type="ORF">SLEP1_g24443</name>
</gene>
<proteinExistence type="predicted"/>
<name>A0AAV5JLT4_9ROSI</name>
<keyword evidence="1" id="KW-1133">Transmembrane helix</keyword>
<keyword evidence="3" id="KW-1185">Reference proteome</keyword>
<evidence type="ECO:0000256" key="1">
    <source>
        <dbReference type="SAM" id="Phobius"/>
    </source>
</evidence>
<reference evidence="2 3" key="1">
    <citation type="journal article" date="2021" name="Commun. Biol.">
        <title>The genome of Shorea leprosula (Dipterocarpaceae) highlights the ecological relevance of drought in aseasonal tropical rainforests.</title>
        <authorList>
            <person name="Ng K.K.S."/>
            <person name="Kobayashi M.J."/>
            <person name="Fawcett J.A."/>
            <person name="Hatakeyama M."/>
            <person name="Paape T."/>
            <person name="Ng C.H."/>
            <person name="Ang C.C."/>
            <person name="Tnah L.H."/>
            <person name="Lee C.T."/>
            <person name="Nishiyama T."/>
            <person name="Sese J."/>
            <person name="O'Brien M.J."/>
            <person name="Copetti D."/>
            <person name="Mohd Noor M.I."/>
            <person name="Ong R.C."/>
            <person name="Putra M."/>
            <person name="Sireger I.Z."/>
            <person name="Indrioko S."/>
            <person name="Kosugi Y."/>
            <person name="Izuno A."/>
            <person name="Isagi Y."/>
            <person name="Lee S.L."/>
            <person name="Shimizu K.K."/>
        </authorList>
    </citation>
    <scope>NUCLEOTIDE SEQUENCE [LARGE SCALE GENOMIC DNA]</scope>
    <source>
        <strain evidence="2">214</strain>
    </source>
</reference>
<accession>A0AAV5JLT4</accession>
<sequence length="36" mass="4346">MTYRGNVYSILVLYPFFLLHLLACYEFNYGLSIFTY</sequence>
<organism evidence="2 3">
    <name type="scientific">Rubroshorea leprosula</name>
    <dbReference type="NCBI Taxonomy" id="152421"/>
    <lineage>
        <taxon>Eukaryota</taxon>
        <taxon>Viridiplantae</taxon>
        <taxon>Streptophyta</taxon>
        <taxon>Embryophyta</taxon>
        <taxon>Tracheophyta</taxon>
        <taxon>Spermatophyta</taxon>
        <taxon>Magnoliopsida</taxon>
        <taxon>eudicotyledons</taxon>
        <taxon>Gunneridae</taxon>
        <taxon>Pentapetalae</taxon>
        <taxon>rosids</taxon>
        <taxon>malvids</taxon>
        <taxon>Malvales</taxon>
        <taxon>Dipterocarpaceae</taxon>
        <taxon>Rubroshorea</taxon>
    </lineage>
</organism>
<protein>
    <submittedName>
        <fullName evidence="2">Uncharacterized protein</fullName>
    </submittedName>
</protein>
<feature type="transmembrane region" description="Helical" evidence="1">
    <location>
        <begin position="6"/>
        <end position="25"/>
    </location>
</feature>
<dbReference type="Proteomes" id="UP001054252">
    <property type="component" value="Unassembled WGS sequence"/>
</dbReference>
<keyword evidence="1" id="KW-0472">Membrane</keyword>
<dbReference type="EMBL" id="BPVZ01000038">
    <property type="protein sequence ID" value="GKV13438.1"/>
    <property type="molecule type" value="Genomic_DNA"/>
</dbReference>
<dbReference type="AlphaFoldDB" id="A0AAV5JLT4"/>
<keyword evidence="1" id="KW-0812">Transmembrane</keyword>
<comment type="caution">
    <text evidence="2">The sequence shown here is derived from an EMBL/GenBank/DDBJ whole genome shotgun (WGS) entry which is preliminary data.</text>
</comment>
<evidence type="ECO:0000313" key="2">
    <source>
        <dbReference type="EMBL" id="GKV13438.1"/>
    </source>
</evidence>